<evidence type="ECO:0000259" key="1">
    <source>
        <dbReference type="Pfam" id="PF02464"/>
    </source>
</evidence>
<dbReference type="InterPro" id="IPR036653">
    <property type="entry name" value="CinA-like_C"/>
</dbReference>
<dbReference type="RefSeq" id="WP_046138460.1">
    <property type="nucleotide sequence ID" value="NZ_LANJ01000011.1"/>
</dbReference>
<sequence>MAAKAVSAPDKGKQIIDLLTAANKTIVTAESCTAGLVAAALTDAPGASSAFYGGYITYANSAKSRLIHVQARLIRDYGAVSNQVARAMADGARNTARADFAVAVTGIAGPDGGSDKKPVGLVYVAVSSELATLVIEHKFGDLGRAEIRQKSVEAALDVVLQVLKGTTGN</sequence>
<dbReference type="PATRIC" id="fig|1293439.3.peg.268"/>
<organism evidence="2 3">
    <name type="scientific">Devosia epidermidihirudinis</name>
    <dbReference type="NCBI Taxonomy" id="1293439"/>
    <lineage>
        <taxon>Bacteria</taxon>
        <taxon>Pseudomonadati</taxon>
        <taxon>Pseudomonadota</taxon>
        <taxon>Alphaproteobacteria</taxon>
        <taxon>Hyphomicrobiales</taxon>
        <taxon>Devosiaceae</taxon>
        <taxon>Devosia</taxon>
    </lineage>
</organism>
<gene>
    <name evidence="2" type="ORF">WH87_03565</name>
</gene>
<comment type="caution">
    <text evidence="2">The sequence shown here is derived from an EMBL/GenBank/DDBJ whole genome shotgun (WGS) entry which is preliminary data.</text>
</comment>
<protein>
    <recommendedName>
        <fullName evidence="1">CinA C-terminal domain-containing protein</fullName>
    </recommendedName>
</protein>
<dbReference type="OrthoDB" id="9801454at2"/>
<accession>A0A0F5QEZ1</accession>
<reference evidence="2 3" key="1">
    <citation type="submission" date="2015-03" db="EMBL/GenBank/DDBJ databases">
        <authorList>
            <person name="Lepp D."/>
            <person name="Hassan Y.I."/>
            <person name="Li X.-Z."/>
            <person name="Zhou T."/>
        </authorList>
    </citation>
    <scope>NUCLEOTIDE SEQUENCE [LARGE SCALE GENOMIC DNA]</scope>
    <source>
        <strain evidence="2 3">E84</strain>
    </source>
</reference>
<proteinExistence type="predicted"/>
<dbReference type="STRING" id="1293439.WH87_03565"/>
<dbReference type="EMBL" id="LANJ01000011">
    <property type="protein sequence ID" value="KKC39311.1"/>
    <property type="molecule type" value="Genomic_DNA"/>
</dbReference>
<dbReference type="Gene3D" id="3.90.950.20">
    <property type="entry name" value="CinA-like"/>
    <property type="match status" value="1"/>
</dbReference>
<evidence type="ECO:0000313" key="2">
    <source>
        <dbReference type="EMBL" id="KKC39311.1"/>
    </source>
</evidence>
<dbReference type="SUPFAM" id="SSF142433">
    <property type="entry name" value="CinA-like"/>
    <property type="match status" value="1"/>
</dbReference>
<feature type="domain" description="CinA C-terminal" evidence="1">
    <location>
        <begin position="13"/>
        <end position="162"/>
    </location>
</feature>
<dbReference type="Proteomes" id="UP000033411">
    <property type="component" value="Unassembled WGS sequence"/>
</dbReference>
<evidence type="ECO:0000313" key="3">
    <source>
        <dbReference type="Proteomes" id="UP000033411"/>
    </source>
</evidence>
<dbReference type="AlphaFoldDB" id="A0A0F5QEZ1"/>
<dbReference type="Pfam" id="PF02464">
    <property type="entry name" value="CinA"/>
    <property type="match status" value="1"/>
</dbReference>
<dbReference type="InterPro" id="IPR008136">
    <property type="entry name" value="CinA_C"/>
</dbReference>
<name>A0A0F5QEZ1_9HYPH</name>
<dbReference type="NCBIfam" id="TIGR00199">
    <property type="entry name" value="PncC_domain"/>
    <property type="match status" value="1"/>
</dbReference>
<keyword evidence="3" id="KW-1185">Reference proteome</keyword>